<evidence type="ECO:0000256" key="1">
    <source>
        <dbReference type="SAM" id="SignalP"/>
    </source>
</evidence>
<dbReference type="HOGENOM" id="CLU_2888638_0_0_1"/>
<accession>T1KU02</accession>
<keyword evidence="3" id="KW-1185">Reference proteome</keyword>
<dbReference type="InterPro" id="IPR016187">
    <property type="entry name" value="CTDL_fold"/>
</dbReference>
<dbReference type="AlphaFoldDB" id="T1KU02"/>
<keyword evidence="1" id="KW-0732">Signal</keyword>
<dbReference type="Proteomes" id="UP000015104">
    <property type="component" value="Unassembled WGS sequence"/>
</dbReference>
<dbReference type="SUPFAM" id="SSF56436">
    <property type="entry name" value="C-type lectin-like"/>
    <property type="match status" value="1"/>
</dbReference>
<evidence type="ECO:0008006" key="4">
    <source>
        <dbReference type="Google" id="ProtNLM"/>
    </source>
</evidence>
<reference evidence="3" key="1">
    <citation type="submission" date="2011-08" db="EMBL/GenBank/DDBJ databases">
        <authorList>
            <person name="Rombauts S."/>
        </authorList>
    </citation>
    <scope>NUCLEOTIDE SEQUENCE</scope>
    <source>
        <strain evidence="3">London</strain>
    </source>
</reference>
<protein>
    <recommendedName>
        <fullName evidence="4">C-type lectin domain-containing protein</fullName>
    </recommendedName>
</protein>
<dbReference type="EMBL" id="CAEY01000548">
    <property type="status" value="NOT_ANNOTATED_CDS"/>
    <property type="molecule type" value="Genomic_DNA"/>
</dbReference>
<evidence type="ECO:0000313" key="2">
    <source>
        <dbReference type="EnsemblMetazoa" id="tetur21g01620.1"/>
    </source>
</evidence>
<name>T1KU02_TETUR</name>
<dbReference type="EnsemblMetazoa" id="tetur21g01620.1">
    <property type="protein sequence ID" value="tetur21g01620.1"/>
    <property type="gene ID" value="tetur21g01620"/>
</dbReference>
<feature type="chain" id="PRO_5004581821" description="C-type lectin domain-containing protein" evidence="1">
    <location>
        <begin position="20"/>
        <end position="63"/>
    </location>
</feature>
<reference evidence="2" key="2">
    <citation type="submission" date="2015-06" db="UniProtKB">
        <authorList>
            <consortium name="EnsemblMetazoa"/>
        </authorList>
    </citation>
    <scope>IDENTIFICATION</scope>
</reference>
<sequence>MNFFIIHHLIIAFLPLCLMTQPDHIEPQSLYESLTGWNNFGTQYYKYFNIRHSWGRAKEICRR</sequence>
<proteinExistence type="predicted"/>
<evidence type="ECO:0000313" key="3">
    <source>
        <dbReference type="Proteomes" id="UP000015104"/>
    </source>
</evidence>
<feature type="signal peptide" evidence="1">
    <location>
        <begin position="1"/>
        <end position="19"/>
    </location>
</feature>
<organism evidence="2 3">
    <name type="scientific">Tetranychus urticae</name>
    <name type="common">Two-spotted spider mite</name>
    <dbReference type="NCBI Taxonomy" id="32264"/>
    <lineage>
        <taxon>Eukaryota</taxon>
        <taxon>Metazoa</taxon>
        <taxon>Ecdysozoa</taxon>
        <taxon>Arthropoda</taxon>
        <taxon>Chelicerata</taxon>
        <taxon>Arachnida</taxon>
        <taxon>Acari</taxon>
        <taxon>Acariformes</taxon>
        <taxon>Trombidiformes</taxon>
        <taxon>Prostigmata</taxon>
        <taxon>Eleutherengona</taxon>
        <taxon>Raphignathae</taxon>
        <taxon>Tetranychoidea</taxon>
        <taxon>Tetranychidae</taxon>
        <taxon>Tetranychus</taxon>
    </lineage>
</organism>